<dbReference type="Proteomes" id="UP000069902">
    <property type="component" value="Chromosome cPNK"/>
</dbReference>
<keyword evidence="3" id="KW-1185">Reference proteome</keyword>
<gene>
    <name evidence="2" type="ORF">PNK_1682</name>
</gene>
<dbReference type="GO" id="GO:0003677">
    <property type="term" value="F:DNA binding"/>
    <property type="evidence" value="ECO:0007669"/>
    <property type="project" value="InterPro"/>
</dbReference>
<evidence type="ECO:0000313" key="3">
    <source>
        <dbReference type="Proteomes" id="UP000069902"/>
    </source>
</evidence>
<sequence>MSHSCIENYLHIIFSTKNRQPFIVPEIEARLHSYIVGISKMQKVPVLKINGMEDHIHILLKLHPSVALATLIKEFKVYSTAWMKRSGYPGFAWQEGYGGFSYSKSMLDSVIHYIENQKRHHRQISFKDEIELLKKKWGVE</sequence>
<dbReference type="EMBL" id="LN879502">
    <property type="protein sequence ID" value="CUI17291.1"/>
    <property type="molecule type" value="Genomic_DNA"/>
</dbReference>
<dbReference type="SMART" id="SM01321">
    <property type="entry name" value="Y1_Tnp"/>
    <property type="match status" value="1"/>
</dbReference>
<dbReference type="NCBIfam" id="NF033573">
    <property type="entry name" value="transpos_IS200"/>
    <property type="match status" value="1"/>
</dbReference>
<dbReference type="PATRIC" id="fig|389348.3.peg.1885"/>
<dbReference type="Pfam" id="PF01797">
    <property type="entry name" value="Y1_Tnp"/>
    <property type="match status" value="1"/>
</dbReference>
<dbReference type="PANTHER" id="PTHR33360">
    <property type="entry name" value="TRANSPOSASE FOR INSERTION SEQUENCE ELEMENT IS200"/>
    <property type="match status" value="1"/>
</dbReference>
<protein>
    <recommendedName>
        <fullName evidence="1">Transposase IS200-like domain-containing protein</fullName>
    </recommendedName>
</protein>
<name>A0A0U5K5B2_9BACT</name>
<dbReference type="AlphaFoldDB" id="A0A0U5K5B2"/>
<dbReference type="InParanoid" id="A0A0U5K5B2"/>
<dbReference type="InterPro" id="IPR002686">
    <property type="entry name" value="Transposase_17"/>
</dbReference>
<dbReference type="GO" id="GO:0006313">
    <property type="term" value="P:DNA transposition"/>
    <property type="evidence" value="ECO:0007669"/>
    <property type="project" value="InterPro"/>
</dbReference>
<dbReference type="RefSeq" id="WP_032124137.1">
    <property type="nucleotide sequence ID" value="NZ_LN879502.1"/>
</dbReference>
<dbReference type="PANTHER" id="PTHR33360:SF2">
    <property type="entry name" value="TRANSPOSASE FOR INSERTION SEQUENCE ELEMENT IS200"/>
    <property type="match status" value="1"/>
</dbReference>
<evidence type="ECO:0000313" key="2">
    <source>
        <dbReference type="EMBL" id="CUI17291.1"/>
    </source>
</evidence>
<dbReference type="GO" id="GO:0004803">
    <property type="term" value="F:transposase activity"/>
    <property type="evidence" value="ECO:0007669"/>
    <property type="project" value="InterPro"/>
</dbReference>
<evidence type="ECO:0000259" key="1">
    <source>
        <dbReference type="SMART" id="SM01321"/>
    </source>
</evidence>
<dbReference type="KEGG" id="pnl:PNK_1682"/>
<organism evidence="2 3">
    <name type="scientific">Candidatus Protochlamydia naegleriophila</name>
    <dbReference type="NCBI Taxonomy" id="389348"/>
    <lineage>
        <taxon>Bacteria</taxon>
        <taxon>Pseudomonadati</taxon>
        <taxon>Chlamydiota</taxon>
        <taxon>Chlamydiia</taxon>
        <taxon>Parachlamydiales</taxon>
        <taxon>Parachlamydiaceae</taxon>
        <taxon>Candidatus Protochlamydia</taxon>
    </lineage>
</organism>
<reference evidence="3" key="1">
    <citation type="submission" date="2015-09" db="EMBL/GenBank/DDBJ databases">
        <authorList>
            <person name="Bertelli C."/>
        </authorList>
    </citation>
    <scope>NUCLEOTIDE SEQUENCE [LARGE SCALE GENOMIC DNA]</scope>
    <source>
        <strain evidence="3">KNic</strain>
    </source>
</reference>
<accession>A0A0U5K5B2</accession>
<dbReference type="Gene3D" id="3.30.70.1290">
    <property type="entry name" value="Transposase IS200-like"/>
    <property type="match status" value="1"/>
</dbReference>
<proteinExistence type="predicted"/>
<dbReference type="InterPro" id="IPR036515">
    <property type="entry name" value="Transposase_17_sf"/>
</dbReference>
<feature type="domain" description="Transposase IS200-like" evidence="1">
    <location>
        <begin position="6"/>
        <end position="117"/>
    </location>
</feature>
<dbReference type="SUPFAM" id="SSF143422">
    <property type="entry name" value="Transposase IS200-like"/>
    <property type="match status" value="1"/>
</dbReference>